<dbReference type="EMBL" id="JAAGWQ010000044">
    <property type="protein sequence ID" value="KAF5674899.1"/>
    <property type="molecule type" value="Genomic_DNA"/>
</dbReference>
<sequence length="241" mass="25741">MTSQSARPQGGTEMPPNASATDVRALLTGNALRHLEPYPGGQWKLLSQTGDSIFVVYVLDDGTEVMTTTIIMAVTPDNAAQFCWPYLHSFPDGKYSRFDPGVTLPEDRSPAAYDFPNDTQMHQQAGDLNSVWAADTAVQQAGVPGASANAQLLVSDQYPTLDHHLPQPPDFMQIADGALMMPMESFQSTQPINVSLDGQGDFSAFQSGEDAAATASSLVSHGENVEGVNAEFGWGSFNGNV</sequence>
<reference evidence="2 3" key="1">
    <citation type="submission" date="2020-05" db="EMBL/GenBank/DDBJ databases">
        <title>Identification and distribution of gene clusters putatively required for synthesis of sphingolipid metabolism inhibitors in phylogenetically diverse species of the filamentous fungus Fusarium.</title>
        <authorList>
            <person name="Kim H.-S."/>
            <person name="Busman M."/>
            <person name="Brown D.W."/>
            <person name="Divon H."/>
            <person name="Uhlig S."/>
            <person name="Proctor R.H."/>
        </authorList>
    </citation>
    <scope>NUCLEOTIDE SEQUENCE [LARGE SCALE GENOMIC DNA]</scope>
    <source>
        <strain evidence="2 3">NRRL 20693</strain>
    </source>
</reference>
<organism evidence="2 3">
    <name type="scientific">Fusarium heterosporum</name>
    <dbReference type="NCBI Taxonomy" id="42747"/>
    <lineage>
        <taxon>Eukaryota</taxon>
        <taxon>Fungi</taxon>
        <taxon>Dikarya</taxon>
        <taxon>Ascomycota</taxon>
        <taxon>Pezizomycotina</taxon>
        <taxon>Sordariomycetes</taxon>
        <taxon>Hypocreomycetidae</taxon>
        <taxon>Hypocreales</taxon>
        <taxon>Nectriaceae</taxon>
        <taxon>Fusarium</taxon>
        <taxon>Fusarium heterosporum species complex</taxon>
    </lineage>
</organism>
<dbReference type="Proteomes" id="UP000567885">
    <property type="component" value="Unassembled WGS sequence"/>
</dbReference>
<name>A0A8H5WYQ4_FUSHE</name>
<keyword evidence="3" id="KW-1185">Reference proteome</keyword>
<gene>
    <name evidence="2" type="ORF">FHETE_2650</name>
</gene>
<evidence type="ECO:0000313" key="2">
    <source>
        <dbReference type="EMBL" id="KAF5674899.1"/>
    </source>
</evidence>
<feature type="region of interest" description="Disordered" evidence="1">
    <location>
        <begin position="1"/>
        <end position="20"/>
    </location>
</feature>
<proteinExistence type="predicted"/>
<comment type="caution">
    <text evidence="2">The sequence shown here is derived from an EMBL/GenBank/DDBJ whole genome shotgun (WGS) entry which is preliminary data.</text>
</comment>
<accession>A0A8H5WYQ4</accession>
<dbReference type="OrthoDB" id="5049336at2759"/>
<evidence type="ECO:0000313" key="3">
    <source>
        <dbReference type="Proteomes" id="UP000567885"/>
    </source>
</evidence>
<protein>
    <submittedName>
        <fullName evidence="2">Mating type MAT1-2-3</fullName>
    </submittedName>
</protein>
<dbReference type="AlphaFoldDB" id="A0A8H5WYQ4"/>
<evidence type="ECO:0000256" key="1">
    <source>
        <dbReference type="SAM" id="MobiDB-lite"/>
    </source>
</evidence>